<comment type="caution">
    <text evidence="1">The sequence shown here is derived from an EMBL/GenBank/DDBJ whole genome shotgun (WGS) entry which is preliminary data.</text>
</comment>
<protein>
    <submittedName>
        <fullName evidence="1">Uncharacterized protein</fullName>
    </submittedName>
</protein>
<evidence type="ECO:0000313" key="1">
    <source>
        <dbReference type="EMBL" id="TDC10715.1"/>
    </source>
</evidence>
<dbReference type="AlphaFoldDB" id="A0A4R4NN96"/>
<reference evidence="1 2" key="1">
    <citation type="submission" date="2019-02" db="EMBL/GenBank/DDBJ databases">
        <title>Draft genome sequences of novel Actinobacteria.</title>
        <authorList>
            <person name="Sahin N."/>
            <person name="Ay H."/>
            <person name="Saygin H."/>
        </authorList>
    </citation>
    <scope>NUCLEOTIDE SEQUENCE [LARGE SCALE GENOMIC DNA]</scope>
    <source>
        <strain evidence="1 2">KC201</strain>
    </source>
</reference>
<gene>
    <name evidence="1" type="ORF">E1267_02950</name>
</gene>
<keyword evidence="2" id="KW-1185">Reference proteome</keyword>
<name>A0A4R4NN96_9ACTN</name>
<dbReference type="OrthoDB" id="3398186at2"/>
<sequence length="79" mass="9166">MLAASAAILTPIVLTLRYLTLCYVKPFRTCRKCDGKRRIPNRIGKGSHDCRRCDATGLRLRWGRHVLNYARRLHRDGTR</sequence>
<dbReference type="RefSeq" id="WP_132329463.1">
    <property type="nucleotide sequence ID" value="NZ_SMJZ01000006.1"/>
</dbReference>
<proteinExistence type="predicted"/>
<evidence type="ECO:0000313" key="2">
    <source>
        <dbReference type="Proteomes" id="UP000295157"/>
    </source>
</evidence>
<dbReference type="EMBL" id="SMJZ01000006">
    <property type="protein sequence ID" value="TDC10715.1"/>
    <property type="molecule type" value="Genomic_DNA"/>
</dbReference>
<organism evidence="1 2">
    <name type="scientific">Nonomuraea longispora</name>
    <dbReference type="NCBI Taxonomy" id="1848320"/>
    <lineage>
        <taxon>Bacteria</taxon>
        <taxon>Bacillati</taxon>
        <taxon>Actinomycetota</taxon>
        <taxon>Actinomycetes</taxon>
        <taxon>Streptosporangiales</taxon>
        <taxon>Streptosporangiaceae</taxon>
        <taxon>Nonomuraea</taxon>
    </lineage>
</organism>
<accession>A0A4R4NN96</accession>
<dbReference type="Proteomes" id="UP000295157">
    <property type="component" value="Unassembled WGS sequence"/>
</dbReference>